<feature type="domain" description="PD-(D/E)XK endonuclease-like" evidence="1">
    <location>
        <begin position="16"/>
        <end position="346"/>
    </location>
</feature>
<sequence length="392" mass="44981">MAPRKPLPLLRTSERTVYKRCPWKWYQSVVRGLVPNNPRQDARWFGTGIHLCKAEWYVPGRKRGRDMHETWDEFSQGTFTTVSSQGLVNDEWESEWVDANKLAHAMIDTHLQAYGNDDNWEVIAAEHPFSVLIPHPDKTINRAVCRYVGTIDLIIRELDTGEIWLDDTKTAARIYTHHLTLLEQPAAYVAVGTHVLREQGMIGPKERVKGIIFDFMRKSFPDERPRNERGEYCNKPVKKHFVEAILNCPGYQGPLNTERDLLRLKLDELQHIADELNLTVLGDVSANQGAPLLLREKILKSPKECSRQIRRIGEEVLHMNAVRAGKLPILKTPQDDCNFCDYFDLCELDESGGDTEYFESQAFVVRDAYADHREGAENSKISVKNKNKTGVR</sequence>
<keyword evidence="2" id="KW-0269">Exonuclease</keyword>
<name>A0A2P1N5D3_9CAUD</name>
<evidence type="ECO:0000313" key="2">
    <source>
        <dbReference type="EMBL" id="AVP43153.1"/>
    </source>
</evidence>
<keyword evidence="2" id="KW-0378">Hydrolase</keyword>
<keyword evidence="2" id="KW-0540">Nuclease</keyword>
<dbReference type="InterPro" id="IPR038726">
    <property type="entry name" value="PDDEXK_AddAB-type"/>
</dbReference>
<organism evidence="2 3">
    <name type="scientific">Mycobacterium phage BigMama</name>
    <dbReference type="NCBI Taxonomy" id="2126786"/>
    <lineage>
        <taxon>Viruses</taxon>
        <taxon>Duplodnaviria</taxon>
        <taxon>Heunggongvirae</taxon>
        <taxon>Uroviricota</taxon>
        <taxon>Caudoviricetes</taxon>
        <taxon>Dclasvirinae</taxon>
        <taxon>Plotvirus</taxon>
        <taxon>Plotvirus plot</taxon>
    </lineage>
</organism>
<gene>
    <name evidence="2" type="primary">55</name>
    <name evidence="2" type="ORF">PBI_BIGMAMA_55</name>
</gene>
<dbReference type="GO" id="GO:0004527">
    <property type="term" value="F:exonuclease activity"/>
    <property type="evidence" value="ECO:0007669"/>
    <property type="project" value="UniProtKB-KW"/>
</dbReference>
<dbReference type="Proteomes" id="UP000241872">
    <property type="component" value="Segment"/>
</dbReference>
<protein>
    <submittedName>
        <fullName evidence="2">Exonuclease</fullName>
    </submittedName>
</protein>
<evidence type="ECO:0000259" key="1">
    <source>
        <dbReference type="Pfam" id="PF12705"/>
    </source>
</evidence>
<accession>A0A2P1N5D3</accession>
<dbReference type="Pfam" id="PF12705">
    <property type="entry name" value="PDDEXK_1"/>
    <property type="match status" value="1"/>
</dbReference>
<evidence type="ECO:0000313" key="3">
    <source>
        <dbReference type="Proteomes" id="UP000241872"/>
    </source>
</evidence>
<proteinExistence type="predicted"/>
<reference evidence="3" key="1">
    <citation type="submission" date="2018-03" db="EMBL/GenBank/DDBJ databases">
        <authorList>
            <person name="Robinson P."/>
            <person name="Figel D."/>
            <person name="Zack K.M."/>
            <person name="Garlena R.A."/>
            <person name="Russell D.A."/>
            <person name="Pope W.H."/>
            <person name="Jacobs-Sera D."/>
            <person name="Hatfull G.F."/>
        </authorList>
    </citation>
    <scope>NUCLEOTIDE SEQUENCE [LARGE SCALE GENOMIC DNA]</scope>
</reference>
<dbReference type="EMBL" id="MH025888">
    <property type="protein sequence ID" value="AVP43153.1"/>
    <property type="molecule type" value="Genomic_DNA"/>
</dbReference>